<comment type="caution">
    <text evidence="1">The sequence shown here is derived from an EMBL/GenBank/DDBJ whole genome shotgun (WGS) entry which is preliminary data.</text>
</comment>
<dbReference type="CDD" id="cd00565">
    <property type="entry name" value="Ubl_ThiS"/>
    <property type="match status" value="1"/>
</dbReference>
<dbReference type="Pfam" id="PF02597">
    <property type="entry name" value="ThiS"/>
    <property type="match status" value="1"/>
</dbReference>
<accession>A0A645GE17</accession>
<dbReference type="SUPFAM" id="SSF54285">
    <property type="entry name" value="MoaD/ThiS"/>
    <property type="match status" value="1"/>
</dbReference>
<organism evidence="1">
    <name type="scientific">bioreactor metagenome</name>
    <dbReference type="NCBI Taxonomy" id="1076179"/>
    <lineage>
        <taxon>unclassified sequences</taxon>
        <taxon>metagenomes</taxon>
        <taxon>ecological metagenomes</taxon>
    </lineage>
</organism>
<dbReference type="InterPro" id="IPR010035">
    <property type="entry name" value="Thi_S"/>
</dbReference>
<dbReference type="PANTHER" id="PTHR34472">
    <property type="entry name" value="SULFUR CARRIER PROTEIN THIS"/>
    <property type="match status" value="1"/>
</dbReference>
<evidence type="ECO:0000313" key="1">
    <source>
        <dbReference type="EMBL" id="MPN24330.1"/>
    </source>
</evidence>
<name>A0A645GE17_9ZZZZ</name>
<proteinExistence type="predicted"/>
<evidence type="ECO:0008006" key="2">
    <source>
        <dbReference type="Google" id="ProtNLM"/>
    </source>
</evidence>
<dbReference type="NCBIfam" id="TIGR01683">
    <property type="entry name" value="thiS"/>
    <property type="match status" value="1"/>
</dbReference>
<dbReference type="Gene3D" id="3.10.20.30">
    <property type="match status" value="1"/>
</dbReference>
<dbReference type="PANTHER" id="PTHR34472:SF1">
    <property type="entry name" value="SULFUR CARRIER PROTEIN THIS"/>
    <property type="match status" value="1"/>
</dbReference>
<dbReference type="EMBL" id="VSSQ01073151">
    <property type="protein sequence ID" value="MPN24330.1"/>
    <property type="molecule type" value="Genomic_DNA"/>
</dbReference>
<reference evidence="1" key="1">
    <citation type="submission" date="2019-08" db="EMBL/GenBank/DDBJ databases">
        <authorList>
            <person name="Kucharzyk K."/>
            <person name="Murdoch R.W."/>
            <person name="Higgins S."/>
            <person name="Loffler F."/>
        </authorList>
    </citation>
    <scope>NUCLEOTIDE SEQUENCE</scope>
</reference>
<gene>
    <name evidence="1" type="ORF">SDC9_171727</name>
</gene>
<sequence>MNLKVNGESQAVDRASLTVADLLALNDVEHPETVSVQLNGSFVDSKQYASTALQNNDEIDFLYFLGGGSGW</sequence>
<dbReference type="InterPro" id="IPR016155">
    <property type="entry name" value="Mopterin_synth/thiamin_S_b"/>
</dbReference>
<dbReference type="InterPro" id="IPR003749">
    <property type="entry name" value="ThiS/MoaD-like"/>
</dbReference>
<dbReference type="AlphaFoldDB" id="A0A645GE17"/>
<protein>
    <recommendedName>
        <fullName evidence="2">Sulfur carrier protein ThiS</fullName>
    </recommendedName>
</protein>
<dbReference type="InterPro" id="IPR012675">
    <property type="entry name" value="Beta-grasp_dom_sf"/>
</dbReference>